<name>A0ABS0YBQ5_9BACT</name>
<reference evidence="4 5" key="1">
    <citation type="submission" date="2020-12" db="EMBL/GenBank/DDBJ databases">
        <title>Geomonas sp. Red421, isolated from paddy soil.</title>
        <authorList>
            <person name="Xu Z."/>
            <person name="Zhang Z."/>
            <person name="Masuda Y."/>
            <person name="Itoh H."/>
            <person name="Senoo K."/>
        </authorList>
    </citation>
    <scope>NUCLEOTIDE SEQUENCE [LARGE SCALE GENOMIC DNA]</scope>
    <source>
        <strain evidence="4 5">Red421</strain>
    </source>
</reference>
<dbReference type="Pfam" id="PF02719">
    <property type="entry name" value="Polysacc_synt_2"/>
    <property type="match status" value="1"/>
</dbReference>
<dbReference type="InterPro" id="IPR036291">
    <property type="entry name" value="NAD(P)-bd_dom_sf"/>
</dbReference>
<evidence type="ECO:0000313" key="4">
    <source>
        <dbReference type="EMBL" id="MBJ6749705.1"/>
    </source>
</evidence>
<dbReference type="InterPro" id="IPR003869">
    <property type="entry name" value="Polysac_CapD-like"/>
</dbReference>
<dbReference type="Proteomes" id="UP000614714">
    <property type="component" value="Unassembled WGS sequence"/>
</dbReference>
<feature type="transmembrane region" description="Helical" evidence="2">
    <location>
        <begin position="77"/>
        <end position="95"/>
    </location>
</feature>
<keyword evidence="5" id="KW-1185">Reference proteome</keyword>
<dbReference type="RefSeq" id="WP_199388226.1">
    <property type="nucleotide sequence ID" value="NZ_JAEMHL010000002.1"/>
</dbReference>
<comment type="caution">
    <text evidence="4">The sequence shown here is derived from an EMBL/GenBank/DDBJ whole genome shotgun (WGS) entry which is preliminary data.</text>
</comment>
<dbReference type="CDD" id="cd05237">
    <property type="entry name" value="UDP_invert_4-6DH_SDR_e"/>
    <property type="match status" value="1"/>
</dbReference>
<feature type="transmembrane region" description="Helical" evidence="2">
    <location>
        <begin position="41"/>
        <end position="65"/>
    </location>
</feature>
<comment type="similarity">
    <text evidence="1">Belongs to the polysaccharide synthase family.</text>
</comment>
<dbReference type="InterPro" id="IPR051203">
    <property type="entry name" value="Polysaccharide_Synthase-Rel"/>
</dbReference>
<keyword evidence="2" id="KW-1133">Transmembrane helix</keyword>
<feature type="transmembrane region" description="Helical" evidence="2">
    <location>
        <begin position="7"/>
        <end position="29"/>
    </location>
</feature>
<gene>
    <name evidence="4" type="ORF">JFN91_05725</name>
</gene>
<feature type="domain" description="Polysaccharide biosynthesis protein CapD-like" evidence="3">
    <location>
        <begin position="282"/>
        <end position="564"/>
    </location>
</feature>
<dbReference type="Gene3D" id="3.40.50.720">
    <property type="entry name" value="NAD(P)-binding Rossmann-like Domain"/>
    <property type="match status" value="2"/>
</dbReference>
<evidence type="ECO:0000256" key="2">
    <source>
        <dbReference type="SAM" id="Phobius"/>
    </source>
</evidence>
<dbReference type="SUPFAM" id="SSF51735">
    <property type="entry name" value="NAD(P)-binding Rossmann-fold domains"/>
    <property type="match status" value="2"/>
</dbReference>
<keyword evidence="2" id="KW-0812">Transmembrane</keyword>
<organism evidence="4 5">
    <name type="scientific">Geomonas anaerohicana</name>
    <dbReference type="NCBI Taxonomy" id="2798583"/>
    <lineage>
        <taxon>Bacteria</taxon>
        <taxon>Pseudomonadati</taxon>
        <taxon>Thermodesulfobacteriota</taxon>
        <taxon>Desulfuromonadia</taxon>
        <taxon>Geobacterales</taxon>
        <taxon>Geobacteraceae</taxon>
        <taxon>Geomonas</taxon>
    </lineage>
</organism>
<dbReference type="Pfam" id="PF13727">
    <property type="entry name" value="CoA_binding_3"/>
    <property type="match status" value="1"/>
</dbReference>
<evidence type="ECO:0000256" key="1">
    <source>
        <dbReference type="ARBA" id="ARBA00007430"/>
    </source>
</evidence>
<sequence>MFRTRRILVFFLDVVLIAGAFVLSFLLRFDFQIPSEQFNNLLHGLLVILSAKPIMFIASGMYRSIWRYASLQDGYEIFKVVTLSSLLSALALVFMKGPFALPRSIYILDWFLLFSMVAASRLLWRIYRETQLIPSLRKGRRTLIIGAGEAGNLLLKEIRKQVDGAYNVIGFVDDDPEKTGMRLSGVRVLGRTDRLCALVRKYSIEEVIFAIPSGGPELMRRVIANCERAKARFKTLPGITDIIDGKFSMSQIKAVEIEDLLGRDPVVLDQTAIRNYLTDKRVLVTGAAGSIGSEICRQVALFKPAKLVLFDHAETPLFYIEKELAASFPDLRIIPMVGDVKNQDRVETVFDEFGPEVVFHAAAYKHVAMMEYNPAEAVLNNVMGSKIVADAAHKFKVRNFVMVSTDKAVNPTNVMGATKRSAEIYVQALAAKSQTKFTTVRFGNVLGSNGSVIPLFKEQIRKGGPVTVTDKDVVRYFMTIPEASQLVMQAGCIGHGGEIFVLDMGEPVRILSLAEELIRLSGFIPHKEIEIQFTGLKPGEKLFEELLIDGEGIKPTSHKKIRVMAPVETDLKKATADLEQLFNHAKAHDLGAVLDMLRSIVPEFVPRYEFDVAPPFAFQRVRPDLFPPQKLTFIRNLRVAGTSEGTAA</sequence>
<accession>A0ABS0YBQ5</accession>
<dbReference type="PANTHER" id="PTHR43318:SF1">
    <property type="entry name" value="POLYSACCHARIDE BIOSYNTHESIS PROTEIN EPSC-RELATED"/>
    <property type="match status" value="1"/>
</dbReference>
<proteinExistence type="inferred from homology"/>
<dbReference type="EMBL" id="JAEMHL010000002">
    <property type="protein sequence ID" value="MBJ6749705.1"/>
    <property type="molecule type" value="Genomic_DNA"/>
</dbReference>
<dbReference type="PANTHER" id="PTHR43318">
    <property type="entry name" value="UDP-N-ACETYLGLUCOSAMINE 4,6-DEHYDRATASE"/>
    <property type="match status" value="1"/>
</dbReference>
<evidence type="ECO:0000313" key="5">
    <source>
        <dbReference type="Proteomes" id="UP000614714"/>
    </source>
</evidence>
<protein>
    <submittedName>
        <fullName evidence="4">Polysaccharide biosynthesis protein</fullName>
    </submittedName>
</protein>
<keyword evidence="2" id="KW-0472">Membrane</keyword>
<evidence type="ECO:0000259" key="3">
    <source>
        <dbReference type="Pfam" id="PF02719"/>
    </source>
</evidence>